<dbReference type="PROSITE" id="PS50111">
    <property type="entry name" value="CHEMOTAXIS_TRANSDUC_2"/>
    <property type="match status" value="1"/>
</dbReference>
<dbReference type="PANTHER" id="PTHR43531">
    <property type="entry name" value="PROTEIN ICFG"/>
    <property type="match status" value="1"/>
</dbReference>
<dbReference type="EMBL" id="AP021888">
    <property type="protein sequence ID" value="BBP43734.1"/>
    <property type="molecule type" value="Genomic_DNA"/>
</dbReference>
<evidence type="ECO:0008006" key="11">
    <source>
        <dbReference type="Google" id="ProtNLM"/>
    </source>
</evidence>
<dbReference type="NCBIfam" id="TIGR00229">
    <property type="entry name" value="sensory_box"/>
    <property type="match status" value="1"/>
</dbReference>
<gene>
    <name evidence="9" type="ORF">THMIRHAT_14800</name>
</gene>
<name>A0A6F8PNW2_9GAMM</name>
<keyword evidence="10" id="KW-1185">Reference proteome</keyword>
<dbReference type="SMART" id="SM00304">
    <property type="entry name" value="HAMP"/>
    <property type="match status" value="2"/>
</dbReference>
<comment type="similarity">
    <text evidence="2">Belongs to the methyl-accepting chemotaxis (MCP) protein family.</text>
</comment>
<evidence type="ECO:0000259" key="6">
    <source>
        <dbReference type="PROSITE" id="PS50192"/>
    </source>
</evidence>
<reference evidence="10" key="1">
    <citation type="submission" date="2019-11" db="EMBL/GenBank/DDBJ databases">
        <title>Isolation and characterization of two novel species in the genus Thiomicrorhabdus.</title>
        <authorList>
            <person name="Mochizuki J."/>
            <person name="Kojima H."/>
            <person name="Fukui M."/>
        </authorList>
    </citation>
    <scope>NUCLEOTIDE SEQUENCE [LARGE SCALE GENOMIC DNA]</scope>
    <source>
        <strain evidence="10">AkT22</strain>
    </source>
</reference>
<dbReference type="PROSITE" id="PS50885">
    <property type="entry name" value="HAMP"/>
    <property type="match status" value="2"/>
</dbReference>
<feature type="domain" description="HAMP" evidence="7">
    <location>
        <begin position="624"/>
        <end position="676"/>
    </location>
</feature>
<feature type="domain" description="T-SNARE coiled-coil homology" evidence="6">
    <location>
        <begin position="885"/>
        <end position="947"/>
    </location>
</feature>
<feature type="domain" description="HAMP" evidence="7">
    <location>
        <begin position="537"/>
        <end position="584"/>
    </location>
</feature>
<dbReference type="Gene3D" id="1.20.120.1530">
    <property type="match status" value="1"/>
</dbReference>
<evidence type="ECO:0000259" key="8">
    <source>
        <dbReference type="PROSITE" id="PS50906"/>
    </source>
</evidence>
<keyword evidence="3" id="KW-0807">Transducer</keyword>
<evidence type="ECO:0000256" key="1">
    <source>
        <dbReference type="ARBA" id="ARBA00022481"/>
    </source>
</evidence>
<evidence type="ECO:0000256" key="3">
    <source>
        <dbReference type="PROSITE-ProRule" id="PRU00284"/>
    </source>
</evidence>
<dbReference type="Pfam" id="PF08376">
    <property type="entry name" value="NIT"/>
    <property type="match status" value="1"/>
</dbReference>
<feature type="domain" description="NIT" evidence="8">
    <location>
        <begin position="209"/>
        <end position="458"/>
    </location>
</feature>
<sequence>MLQVQNGRIIIPEEAVLISKTDLHGTLTHVSPDFVEVSGYGNAEEMVGQPHNIIRHPDVPKQVFADLWQTIKAGLDWNAIVKNRSKSGDAYWVEANTSPIYEAGKLVGYVSVRTPASEAQIQQATQLYADIEAGKAKLVNGYPIYGANSLLNWINPIVWMQKFSIAGKFFMATLPPLLVAVILAGWFIKDAYQTQHNMQEMKVYTEFAAIYSLWVHESQKERGMTAGYLGSKGEKFKTQLPDERRLFDARRADFERFVKEHQLQKSDLIGEQVKAILNQLNQLEPTRKAVDNLQIAVPKALSFYTSLNAKMLDSVASLSKISKDPQLSNDLFAYSSFLQSKERAGIERAVLTNTFAQDKFAPGFYERFLGLVSEQNTYMQNFKSHATPDNLAVYDRAIKDESFNKVEEMRAVAKERNLTGGFGINAQDWFDTITAKINQLKVVDDALADALNLKILQAYQKAQSVFWILTGLVTILIVSILIFVFIGFKSIKDPLAKMRCFMESGRLDMRIKMPLSHDETYKIALAFNHLMNMSQYAINSINESVKSLASGNFDAKVEYEIGAEMDRLKDSMNASLETVSSAIQHLEVGLLHLSKGEFNVDLKIPDHFSGQFQELLQLEKNTLLQVNQAITEINQVAKQMSLGQFNKPIQAEMTGELNLLKTNLNMALTQVNQSIESIFKSVQAQSEGDLTQQVKGDFKGRLADLQKGMNESLNNVNTLINEANQLSGIVSQSASKIAANSHDLMARSQQQANILQDTALAVSDITKVVTQTAQNSQEANDLTNQTVTASQSGIEVMQRTTQAMESIKQASAQINDIVNLIDGIAFQTNLLALNAAVEAARAGEHGRGFAVVAGEVRNLAQKSAEAAKDIKSLIQNTTEQIHSGTELVHQTNDSFNEINQNINQVGTLIAQMSLALNQQSQEISQVNKTIARIDQETQQSTHIVAEASEDAESMSQQAQDFAGVMAKFKV</sequence>
<dbReference type="SUPFAM" id="SSF58104">
    <property type="entry name" value="Methyl-accepting chemotaxis protein (MCP) signaling domain"/>
    <property type="match status" value="1"/>
</dbReference>
<dbReference type="InterPro" id="IPR004089">
    <property type="entry name" value="MCPsignal_dom"/>
</dbReference>
<dbReference type="GO" id="GO:0016020">
    <property type="term" value="C:membrane"/>
    <property type="evidence" value="ECO:0007669"/>
    <property type="project" value="InterPro"/>
</dbReference>
<dbReference type="Gene3D" id="1.10.287.950">
    <property type="entry name" value="Methyl-accepting chemotaxis protein"/>
    <property type="match status" value="1"/>
</dbReference>
<keyword evidence="4" id="KW-0472">Membrane</keyword>
<evidence type="ECO:0000256" key="4">
    <source>
        <dbReference type="SAM" id="Phobius"/>
    </source>
</evidence>
<feature type="domain" description="Methyl-accepting transducer" evidence="5">
    <location>
        <begin position="726"/>
        <end position="955"/>
    </location>
</feature>
<dbReference type="InterPro" id="IPR010910">
    <property type="entry name" value="Nitrate/nitrite_sensing_bac"/>
</dbReference>
<keyword evidence="1" id="KW-0488">Methylation</keyword>
<dbReference type="InterPro" id="IPR013655">
    <property type="entry name" value="PAS_fold_3"/>
</dbReference>
<organism evidence="9 10">
    <name type="scientific">Thiosulfativibrio zosterae</name>
    <dbReference type="NCBI Taxonomy" id="2675053"/>
    <lineage>
        <taxon>Bacteria</taxon>
        <taxon>Pseudomonadati</taxon>
        <taxon>Pseudomonadota</taxon>
        <taxon>Gammaproteobacteria</taxon>
        <taxon>Thiotrichales</taxon>
        <taxon>Piscirickettsiaceae</taxon>
        <taxon>Thiosulfativibrio</taxon>
    </lineage>
</organism>
<evidence type="ECO:0000313" key="9">
    <source>
        <dbReference type="EMBL" id="BBP43734.1"/>
    </source>
</evidence>
<dbReference type="SMART" id="SM00283">
    <property type="entry name" value="MA"/>
    <property type="match status" value="1"/>
</dbReference>
<dbReference type="InterPro" id="IPR003660">
    <property type="entry name" value="HAMP_dom"/>
</dbReference>
<dbReference type="PANTHER" id="PTHR43531:SF14">
    <property type="entry name" value="METHYL-ACCEPTING CHEMOTAXIS PROTEIN I-RELATED"/>
    <property type="match status" value="1"/>
</dbReference>
<dbReference type="KEGG" id="tzo:THMIRHAT_14800"/>
<dbReference type="CDD" id="cd00130">
    <property type="entry name" value="PAS"/>
    <property type="match status" value="1"/>
</dbReference>
<dbReference type="Pfam" id="PF00015">
    <property type="entry name" value="MCPsignal"/>
    <property type="match status" value="1"/>
</dbReference>
<dbReference type="Gene3D" id="3.30.450.20">
    <property type="entry name" value="PAS domain"/>
    <property type="match status" value="1"/>
</dbReference>
<evidence type="ECO:0000313" key="10">
    <source>
        <dbReference type="Proteomes" id="UP000501466"/>
    </source>
</evidence>
<dbReference type="GO" id="GO:0007165">
    <property type="term" value="P:signal transduction"/>
    <property type="evidence" value="ECO:0007669"/>
    <property type="project" value="UniProtKB-KW"/>
</dbReference>
<evidence type="ECO:0000256" key="2">
    <source>
        <dbReference type="ARBA" id="ARBA00029447"/>
    </source>
</evidence>
<accession>A0A6F8PNW2</accession>
<feature type="transmembrane region" description="Helical" evidence="4">
    <location>
        <begin position="465"/>
        <end position="488"/>
    </location>
</feature>
<dbReference type="Pfam" id="PF08447">
    <property type="entry name" value="PAS_3"/>
    <property type="match status" value="1"/>
</dbReference>
<dbReference type="PROSITE" id="PS50192">
    <property type="entry name" value="T_SNARE"/>
    <property type="match status" value="1"/>
</dbReference>
<dbReference type="RefSeq" id="WP_173291510.1">
    <property type="nucleotide sequence ID" value="NZ_AP021888.1"/>
</dbReference>
<dbReference type="PROSITE" id="PS50906">
    <property type="entry name" value="NIT"/>
    <property type="match status" value="1"/>
</dbReference>
<dbReference type="GO" id="GO:0006935">
    <property type="term" value="P:chemotaxis"/>
    <property type="evidence" value="ECO:0007669"/>
    <property type="project" value="UniProtKB-KW"/>
</dbReference>
<keyword evidence="4" id="KW-0812">Transmembrane</keyword>
<proteinExistence type="inferred from homology"/>
<dbReference type="AlphaFoldDB" id="A0A6F8PNW2"/>
<dbReference type="InterPro" id="IPR013587">
    <property type="entry name" value="Nitrate/nitrite_sensing"/>
</dbReference>
<protein>
    <recommendedName>
        <fullName evidence="11">Methyl-accepting chemotaxis protein</fullName>
    </recommendedName>
</protein>
<keyword evidence="4" id="KW-1133">Transmembrane helix</keyword>
<feature type="transmembrane region" description="Helical" evidence="4">
    <location>
        <begin position="169"/>
        <end position="188"/>
    </location>
</feature>
<dbReference type="Proteomes" id="UP000501466">
    <property type="component" value="Chromosome"/>
</dbReference>
<dbReference type="InterPro" id="IPR000014">
    <property type="entry name" value="PAS"/>
</dbReference>
<evidence type="ECO:0000259" key="5">
    <source>
        <dbReference type="PROSITE" id="PS50111"/>
    </source>
</evidence>
<evidence type="ECO:0000259" key="7">
    <source>
        <dbReference type="PROSITE" id="PS50885"/>
    </source>
</evidence>
<dbReference type="InterPro" id="IPR035965">
    <property type="entry name" value="PAS-like_dom_sf"/>
</dbReference>
<dbReference type="InterPro" id="IPR051310">
    <property type="entry name" value="MCP_chemotaxis"/>
</dbReference>
<dbReference type="InterPro" id="IPR000727">
    <property type="entry name" value="T_SNARE_dom"/>
</dbReference>
<dbReference type="SUPFAM" id="SSF55785">
    <property type="entry name" value="PYP-like sensor domain (PAS domain)"/>
    <property type="match status" value="1"/>
</dbReference>
<dbReference type="CDD" id="cd11386">
    <property type="entry name" value="MCP_signal"/>
    <property type="match status" value="1"/>
</dbReference>
<dbReference type="Pfam" id="PF18947">
    <property type="entry name" value="HAMP_2"/>
    <property type="match status" value="1"/>
</dbReference>